<organism evidence="1">
    <name type="scientific">Rhizophora mucronata</name>
    <name type="common">Asiatic mangrove</name>
    <dbReference type="NCBI Taxonomy" id="61149"/>
    <lineage>
        <taxon>Eukaryota</taxon>
        <taxon>Viridiplantae</taxon>
        <taxon>Streptophyta</taxon>
        <taxon>Embryophyta</taxon>
        <taxon>Tracheophyta</taxon>
        <taxon>Spermatophyta</taxon>
        <taxon>Magnoliopsida</taxon>
        <taxon>eudicotyledons</taxon>
        <taxon>Gunneridae</taxon>
        <taxon>Pentapetalae</taxon>
        <taxon>rosids</taxon>
        <taxon>fabids</taxon>
        <taxon>Malpighiales</taxon>
        <taxon>Rhizophoraceae</taxon>
        <taxon>Rhizophora</taxon>
    </lineage>
</organism>
<protein>
    <submittedName>
        <fullName evidence="1">Uncharacterized protein</fullName>
    </submittedName>
</protein>
<evidence type="ECO:0000313" key="1">
    <source>
        <dbReference type="EMBL" id="MBX57267.1"/>
    </source>
</evidence>
<dbReference type="EMBL" id="GGEC01076783">
    <property type="protein sequence ID" value="MBX57267.1"/>
    <property type="molecule type" value="Transcribed_RNA"/>
</dbReference>
<reference evidence="1" key="1">
    <citation type="submission" date="2018-02" db="EMBL/GenBank/DDBJ databases">
        <title>Rhizophora mucronata_Transcriptome.</title>
        <authorList>
            <person name="Meera S.P."/>
            <person name="Sreeshan A."/>
            <person name="Augustine A."/>
        </authorList>
    </citation>
    <scope>NUCLEOTIDE SEQUENCE</scope>
    <source>
        <tissue evidence="1">Leaf</tissue>
    </source>
</reference>
<dbReference type="AlphaFoldDB" id="A0A2P2PR86"/>
<name>A0A2P2PR86_RHIMU</name>
<sequence>MKISGNRNNRGKFNCKIAYYLAIKFSALEINEAILSSSTNQ</sequence>
<accession>A0A2P2PR86</accession>
<proteinExistence type="predicted"/>